<sequence length="625" mass="67776">MATAGTSPSTPTLSHNSKRTSLVSSLSYIALKNQHKPNLFTKSSHKALTQKLRTSQLESVGITASDEYGDIIRRLQNGSDVRGVALDGEPGRTVDLTPQAAQVIAESFGEWVTERVIRNKEDGGGDMAAGTQVHVSLGRDPRKSGPRLAAAIFSGLAKAGCVVVDMGLATTPACFMSTVLTPFNYDASIMMTASHLPYTRNGLKFFTRQGGLRSSDVQEICERAARKYVARKLGIGVTGMAPAVTRVDFMSAYAEHLRKIIIERIAHPTHYETPLKGFKVIVNAGNGSAGFFTWAVLEKLGADTTGSLHLEPDGMFPNHTPNPEDPKAMALTREVVLANGADLGVVFDTDVDRSGVVDSTGVAINGDRLIALMSAIVLREHPGTTIVTDARASVGLTEFITARGGNHCLYRVGYRNVIDKGVHLNSDGVETHLMMETTGHGALKENYFLDDGAYMVVKIIIEMVRMKLSGNDEGIGTLIRDLKEPADSVELRLNIVTPPRYAKEKGREAVQTLKEYIQDGKLNGWELDECGDCWVSEGCLVDTNETPADIDAYMYRAKISDDAHGKHGWIHIRQSVHNPNIALNMQSSVIGGCQSIAKVLLDSFLFPSGVKEYADISQVEKFANK</sequence>
<protein>
    <recommendedName>
        <fullName evidence="5">phosphoglucomutase (alpha-D-glucose-1,6-bisphosphate-dependent)</fullName>
        <ecNumber evidence="5">5.4.2.2</ecNumber>
    </recommendedName>
</protein>
<evidence type="ECO:0000256" key="2">
    <source>
        <dbReference type="ARBA" id="ARBA00001946"/>
    </source>
</evidence>
<evidence type="ECO:0000259" key="12">
    <source>
        <dbReference type="Pfam" id="PF02879"/>
    </source>
</evidence>
<evidence type="ECO:0000256" key="7">
    <source>
        <dbReference type="ARBA" id="ARBA00022553"/>
    </source>
</evidence>
<organism evidence="14 15">
    <name type="scientific">Carex littledalei</name>
    <dbReference type="NCBI Taxonomy" id="544730"/>
    <lineage>
        <taxon>Eukaryota</taxon>
        <taxon>Viridiplantae</taxon>
        <taxon>Streptophyta</taxon>
        <taxon>Embryophyta</taxon>
        <taxon>Tracheophyta</taxon>
        <taxon>Spermatophyta</taxon>
        <taxon>Magnoliopsida</taxon>
        <taxon>Liliopsida</taxon>
        <taxon>Poales</taxon>
        <taxon>Cyperaceae</taxon>
        <taxon>Cyperoideae</taxon>
        <taxon>Cariceae</taxon>
        <taxon>Carex</taxon>
        <taxon>Carex subgen. Euthyceras</taxon>
    </lineage>
</organism>
<dbReference type="PANTHER" id="PTHR42946">
    <property type="entry name" value="PHOSPHOHEXOSE MUTASE"/>
    <property type="match status" value="1"/>
</dbReference>
<evidence type="ECO:0000256" key="9">
    <source>
        <dbReference type="ARBA" id="ARBA00049318"/>
    </source>
</evidence>
<dbReference type="Pfam" id="PF02878">
    <property type="entry name" value="PGM_PMM_I"/>
    <property type="match status" value="1"/>
</dbReference>
<dbReference type="PRINTS" id="PR00509">
    <property type="entry name" value="PGMPMM"/>
</dbReference>
<evidence type="ECO:0000256" key="4">
    <source>
        <dbReference type="ARBA" id="ARBA00011245"/>
    </source>
</evidence>
<feature type="domain" description="Alpha-D-phosphohexomutase alpha/beta/alpha" evidence="12">
    <location>
        <begin position="253"/>
        <end position="361"/>
    </location>
</feature>
<dbReference type="EC" id="5.4.2.2" evidence="5"/>
<proteinExistence type="inferred from homology"/>
<reference evidence="14" key="1">
    <citation type="submission" date="2020-01" db="EMBL/GenBank/DDBJ databases">
        <title>Genome sequence of Kobresia littledalei, the first chromosome-level genome in the family Cyperaceae.</title>
        <authorList>
            <person name="Qu G."/>
        </authorList>
    </citation>
    <scope>NUCLEOTIDE SEQUENCE</scope>
    <source>
        <strain evidence="14">C.B.Clarke</strain>
        <tissue evidence="14">Leaf</tissue>
    </source>
</reference>
<gene>
    <name evidence="14" type="ORF">FCM35_KLT02225</name>
</gene>
<dbReference type="InterPro" id="IPR005841">
    <property type="entry name" value="Alpha-D-phosphohexomutase_SF"/>
</dbReference>
<dbReference type="GO" id="GO:0004614">
    <property type="term" value="F:phosphoglucomutase activity"/>
    <property type="evidence" value="ECO:0007669"/>
    <property type="project" value="UniProtKB-EC"/>
</dbReference>
<dbReference type="Pfam" id="PF02880">
    <property type="entry name" value="PGM_PMM_III"/>
    <property type="match status" value="1"/>
</dbReference>
<dbReference type="InterPro" id="IPR016055">
    <property type="entry name" value="A-D-PHexomutase_a/b/a-I/II/III"/>
</dbReference>
<evidence type="ECO:0000259" key="13">
    <source>
        <dbReference type="Pfam" id="PF02880"/>
    </source>
</evidence>
<dbReference type="InterPro" id="IPR005845">
    <property type="entry name" value="A-D-PHexomutase_a/b/a-II"/>
</dbReference>
<evidence type="ECO:0000259" key="11">
    <source>
        <dbReference type="Pfam" id="PF02878"/>
    </source>
</evidence>
<evidence type="ECO:0000256" key="10">
    <source>
        <dbReference type="ARBA" id="ARBA00049409"/>
    </source>
</evidence>
<keyword evidence="6" id="KW-0313">Glucose metabolism</keyword>
<keyword evidence="7" id="KW-0597">Phosphoprotein</keyword>
<keyword evidence="15" id="KW-1185">Reference proteome</keyword>
<evidence type="ECO:0000313" key="14">
    <source>
        <dbReference type="EMBL" id="KAF3332648.1"/>
    </source>
</evidence>
<dbReference type="InterPro" id="IPR050060">
    <property type="entry name" value="Phosphoglucosamine_mutase"/>
</dbReference>
<accession>A0A833RCK4</accession>
<evidence type="ECO:0000256" key="8">
    <source>
        <dbReference type="ARBA" id="ARBA00023277"/>
    </source>
</evidence>
<dbReference type="FunFam" id="3.40.120.10:FF:000010">
    <property type="entry name" value="phosphomannomutase/phosphoglucomutase isoform X1"/>
    <property type="match status" value="1"/>
</dbReference>
<keyword evidence="8" id="KW-0119">Carbohydrate metabolism</keyword>
<dbReference type="Pfam" id="PF02879">
    <property type="entry name" value="PGM_PMM_II"/>
    <property type="match status" value="1"/>
</dbReference>
<dbReference type="InterPro" id="IPR005844">
    <property type="entry name" value="A-D-PHexomutase_a/b/a-I"/>
</dbReference>
<evidence type="ECO:0000313" key="15">
    <source>
        <dbReference type="Proteomes" id="UP000623129"/>
    </source>
</evidence>
<name>A0A833RCK4_9POAL</name>
<comment type="cofactor">
    <cofactor evidence="2">
        <name>Mg(2+)</name>
        <dbReference type="ChEBI" id="CHEBI:18420"/>
    </cofactor>
</comment>
<comment type="catalytic activity">
    <reaction evidence="10">
        <text>O-phospho-L-seryl-[protein] + alpha-D-glucose 1-phosphate = alpha-D-glucose 1,6-bisphosphate + L-seryl-[protein]</text>
        <dbReference type="Rhea" id="RHEA:68748"/>
        <dbReference type="Rhea" id="RHEA-COMP:9863"/>
        <dbReference type="Rhea" id="RHEA-COMP:11604"/>
        <dbReference type="ChEBI" id="CHEBI:29999"/>
        <dbReference type="ChEBI" id="CHEBI:58392"/>
        <dbReference type="ChEBI" id="CHEBI:58601"/>
        <dbReference type="ChEBI" id="CHEBI:83421"/>
    </reaction>
</comment>
<feature type="domain" description="Alpha-D-phosphohexomutase alpha/beta/alpha" evidence="13">
    <location>
        <begin position="365"/>
        <end position="465"/>
    </location>
</feature>
<feature type="domain" description="Alpha-D-phosphohexomutase alpha/beta/alpha" evidence="11">
    <location>
        <begin position="75"/>
        <end position="225"/>
    </location>
</feature>
<dbReference type="FunFam" id="3.40.120.10:FF:000014">
    <property type="entry name" value="Phosphomannomutase/phosphoglucomutase isoform B"/>
    <property type="match status" value="1"/>
</dbReference>
<comment type="catalytic activity">
    <reaction evidence="9">
        <text>alpha-D-glucose 1,6-bisphosphate + L-seryl-[protein] = O-phospho-L-seryl-[protein] + alpha-D-glucose 6-phosphate</text>
        <dbReference type="Rhea" id="RHEA:68752"/>
        <dbReference type="Rhea" id="RHEA-COMP:9863"/>
        <dbReference type="Rhea" id="RHEA-COMP:11604"/>
        <dbReference type="ChEBI" id="CHEBI:29999"/>
        <dbReference type="ChEBI" id="CHEBI:58225"/>
        <dbReference type="ChEBI" id="CHEBI:58392"/>
        <dbReference type="ChEBI" id="CHEBI:83421"/>
    </reaction>
</comment>
<dbReference type="PANTHER" id="PTHR42946:SF2">
    <property type="entry name" value="PHOSPHOGLUCOMUTASE (ALPHA-D-GLUCOSE-1,6-BISPHOSPHATE-DEPENDENT)"/>
    <property type="match status" value="1"/>
</dbReference>
<dbReference type="AlphaFoldDB" id="A0A833RCK4"/>
<dbReference type="GO" id="GO:0009570">
    <property type="term" value="C:chloroplast stroma"/>
    <property type="evidence" value="ECO:0007669"/>
    <property type="project" value="TreeGrafter"/>
</dbReference>
<dbReference type="Gene3D" id="3.40.120.10">
    <property type="entry name" value="Alpha-D-Glucose-1,6-Bisphosphate, subunit A, domain 3"/>
    <property type="match status" value="3"/>
</dbReference>
<comment type="similarity">
    <text evidence="3">Belongs to the phosphohexose mutase family.</text>
</comment>
<dbReference type="Proteomes" id="UP000623129">
    <property type="component" value="Unassembled WGS sequence"/>
</dbReference>
<dbReference type="EMBL" id="SWLB01000011">
    <property type="protein sequence ID" value="KAF3332648.1"/>
    <property type="molecule type" value="Genomic_DNA"/>
</dbReference>
<evidence type="ECO:0000256" key="3">
    <source>
        <dbReference type="ARBA" id="ARBA00010231"/>
    </source>
</evidence>
<evidence type="ECO:0000256" key="1">
    <source>
        <dbReference type="ARBA" id="ARBA00000443"/>
    </source>
</evidence>
<comment type="caution">
    <text evidence="14">The sequence shown here is derived from an EMBL/GenBank/DDBJ whole genome shotgun (WGS) entry which is preliminary data.</text>
</comment>
<comment type="subunit">
    <text evidence="4">Monomer.</text>
</comment>
<dbReference type="CDD" id="cd03089">
    <property type="entry name" value="PMM_PGM"/>
    <property type="match status" value="1"/>
</dbReference>
<dbReference type="InterPro" id="IPR005846">
    <property type="entry name" value="A-D-PHexomutase_a/b/a-III"/>
</dbReference>
<evidence type="ECO:0000256" key="6">
    <source>
        <dbReference type="ARBA" id="ARBA00022526"/>
    </source>
</evidence>
<dbReference type="SUPFAM" id="SSF53738">
    <property type="entry name" value="Phosphoglucomutase, first 3 domains"/>
    <property type="match status" value="3"/>
</dbReference>
<evidence type="ECO:0000256" key="5">
    <source>
        <dbReference type="ARBA" id="ARBA00012728"/>
    </source>
</evidence>
<dbReference type="GO" id="GO:0006006">
    <property type="term" value="P:glucose metabolic process"/>
    <property type="evidence" value="ECO:0007669"/>
    <property type="project" value="UniProtKB-KW"/>
</dbReference>
<comment type="catalytic activity">
    <reaction evidence="1">
        <text>alpha-D-glucose 1-phosphate = alpha-D-glucose 6-phosphate</text>
        <dbReference type="Rhea" id="RHEA:23536"/>
        <dbReference type="ChEBI" id="CHEBI:58225"/>
        <dbReference type="ChEBI" id="CHEBI:58601"/>
        <dbReference type="EC" id="5.4.2.2"/>
    </reaction>
</comment>
<dbReference type="GO" id="GO:0004615">
    <property type="term" value="F:phosphomannomutase activity"/>
    <property type="evidence" value="ECO:0007669"/>
    <property type="project" value="TreeGrafter"/>
</dbReference>
<dbReference type="OrthoDB" id="1743979at2759"/>